<comment type="similarity">
    <text evidence="1">Belongs to the IF-3 family.</text>
</comment>
<dbReference type="Pfam" id="PF05198">
    <property type="entry name" value="IF3_N"/>
    <property type="match status" value="1"/>
</dbReference>
<accession>A0A0L8GDW6</accession>
<protein>
    <recommendedName>
        <fullName evidence="4">Translation initiation factor 3 N-terminal domain-containing protein</fullName>
    </recommendedName>
</protein>
<dbReference type="GO" id="GO:0070124">
    <property type="term" value="P:mitochondrial translational initiation"/>
    <property type="evidence" value="ECO:0007669"/>
    <property type="project" value="TreeGrafter"/>
</dbReference>
<sequence>MAAIAVGQRRIFSSLYRPLLHLSQLKPCTAPVSIQLRFASTGKQSKYKKSNAISKLPVGDNTEQEIPKLIKLFDETGHLLPVVEKNEAQKLAKLKDLKLVQINEDELEPHYQLMTGKQLTESRLTLKKFKKEKSAIEKTLHIKSTISEHDFLVKLNKMKELLEKNINIRMKIKVSNCDNETESRRIQLKFMKRITEETSSIANIKEASSTATEIIVLLRKKTA</sequence>
<dbReference type="STRING" id="37653.A0A0L8GDW6"/>
<dbReference type="InterPro" id="IPR019814">
    <property type="entry name" value="Translation_initiation_fac_3_N"/>
</dbReference>
<dbReference type="InterPro" id="IPR036788">
    <property type="entry name" value="T_IF-3_C_sf"/>
</dbReference>
<feature type="domain" description="Translation initiation factor 3 N-terminal" evidence="4">
    <location>
        <begin position="70"/>
        <end position="127"/>
    </location>
</feature>
<dbReference type="GO" id="GO:0003743">
    <property type="term" value="F:translation initiation factor activity"/>
    <property type="evidence" value="ECO:0007669"/>
    <property type="project" value="UniProtKB-KW"/>
</dbReference>
<gene>
    <name evidence="5" type="ORF">OCBIM_22035687mg</name>
</gene>
<dbReference type="KEGG" id="obi:106877722"/>
<evidence type="ECO:0000313" key="5">
    <source>
        <dbReference type="EMBL" id="KOF74735.1"/>
    </source>
</evidence>
<dbReference type="InterPro" id="IPR001288">
    <property type="entry name" value="Translation_initiation_fac_3"/>
</dbReference>
<dbReference type="EMBL" id="KQ422516">
    <property type="protein sequence ID" value="KOF74735.1"/>
    <property type="molecule type" value="Genomic_DNA"/>
</dbReference>
<keyword evidence="2" id="KW-0396">Initiation factor</keyword>
<dbReference type="PANTHER" id="PTHR10938">
    <property type="entry name" value="TRANSLATION INITIATION FACTOR IF-3"/>
    <property type="match status" value="1"/>
</dbReference>
<keyword evidence="3" id="KW-0648">Protein biosynthesis</keyword>
<dbReference type="SUPFAM" id="SSF54364">
    <property type="entry name" value="Translation initiation factor IF3, N-terminal domain"/>
    <property type="match status" value="1"/>
</dbReference>
<proteinExistence type="inferred from homology"/>
<dbReference type="AlphaFoldDB" id="A0A0L8GDW6"/>
<dbReference type="GO" id="GO:0005739">
    <property type="term" value="C:mitochondrion"/>
    <property type="evidence" value="ECO:0007669"/>
    <property type="project" value="TreeGrafter"/>
</dbReference>
<name>A0A0L8GDW6_OCTBM</name>
<dbReference type="OMA" id="MSRDCCK"/>
<reference evidence="5" key="1">
    <citation type="submission" date="2015-07" db="EMBL/GenBank/DDBJ databases">
        <title>MeaNS - Measles Nucleotide Surveillance Program.</title>
        <authorList>
            <person name="Tran T."/>
            <person name="Druce J."/>
        </authorList>
    </citation>
    <scope>NUCLEOTIDE SEQUENCE</scope>
    <source>
        <strain evidence="5">UCB-OBI-ISO-001</strain>
        <tissue evidence="5">Gonad</tissue>
    </source>
</reference>
<dbReference type="InterPro" id="IPR036787">
    <property type="entry name" value="T_IF-3_N_sf"/>
</dbReference>
<dbReference type="SUPFAM" id="SSF55200">
    <property type="entry name" value="Translation initiation factor IF3, C-terminal domain"/>
    <property type="match status" value="1"/>
</dbReference>
<evidence type="ECO:0000259" key="4">
    <source>
        <dbReference type="Pfam" id="PF05198"/>
    </source>
</evidence>
<evidence type="ECO:0000256" key="2">
    <source>
        <dbReference type="ARBA" id="ARBA00022540"/>
    </source>
</evidence>
<evidence type="ECO:0000256" key="3">
    <source>
        <dbReference type="ARBA" id="ARBA00022917"/>
    </source>
</evidence>
<evidence type="ECO:0000256" key="1">
    <source>
        <dbReference type="ARBA" id="ARBA00005439"/>
    </source>
</evidence>
<dbReference type="GO" id="GO:0032790">
    <property type="term" value="P:ribosome disassembly"/>
    <property type="evidence" value="ECO:0007669"/>
    <property type="project" value="TreeGrafter"/>
</dbReference>
<dbReference type="Gene3D" id="3.30.110.10">
    <property type="entry name" value="Translation initiation factor 3 (IF-3), C-terminal domain"/>
    <property type="match status" value="1"/>
</dbReference>
<organism evidence="5">
    <name type="scientific">Octopus bimaculoides</name>
    <name type="common">California two-spotted octopus</name>
    <dbReference type="NCBI Taxonomy" id="37653"/>
    <lineage>
        <taxon>Eukaryota</taxon>
        <taxon>Metazoa</taxon>
        <taxon>Spiralia</taxon>
        <taxon>Lophotrochozoa</taxon>
        <taxon>Mollusca</taxon>
        <taxon>Cephalopoda</taxon>
        <taxon>Coleoidea</taxon>
        <taxon>Octopodiformes</taxon>
        <taxon>Octopoda</taxon>
        <taxon>Incirrata</taxon>
        <taxon>Octopodidae</taxon>
        <taxon>Octopus</taxon>
    </lineage>
</organism>
<dbReference type="OrthoDB" id="10343985at2759"/>
<dbReference type="PANTHER" id="PTHR10938:SF0">
    <property type="entry name" value="TRANSLATION INITIATION FACTOR IF-3, MITOCHONDRIAL"/>
    <property type="match status" value="1"/>
</dbReference>
<dbReference type="Gene3D" id="3.10.20.80">
    <property type="entry name" value="Translation initiation factor 3 (IF-3), N-terminal domain"/>
    <property type="match status" value="1"/>
</dbReference>
<dbReference type="GO" id="GO:0043022">
    <property type="term" value="F:ribosome binding"/>
    <property type="evidence" value="ECO:0007669"/>
    <property type="project" value="TreeGrafter"/>
</dbReference>